<feature type="non-terminal residue" evidence="1">
    <location>
        <position position="1"/>
    </location>
</feature>
<dbReference type="Proteomes" id="UP000220702">
    <property type="component" value="Unassembled WGS sequence"/>
</dbReference>
<organism evidence="1 2">
    <name type="scientific">Bacillus thuringiensis</name>
    <dbReference type="NCBI Taxonomy" id="1428"/>
    <lineage>
        <taxon>Bacteria</taxon>
        <taxon>Bacillati</taxon>
        <taxon>Bacillota</taxon>
        <taxon>Bacilli</taxon>
        <taxon>Bacillales</taxon>
        <taxon>Bacillaceae</taxon>
        <taxon>Bacillus</taxon>
        <taxon>Bacillus cereus group</taxon>
    </lineage>
</organism>
<sequence>GTAITHVPGSTDIMLAPNQSYYIAYEATSNIEAGGNAQLEFQLNGVLVSGTQSSVSGLGSLPTTASFSLSSNSVINTGAGSNILTLNNTSGGARNITGANITVVKLA</sequence>
<evidence type="ECO:0000313" key="2">
    <source>
        <dbReference type="Proteomes" id="UP000220702"/>
    </source>
</evidence>
<dbReference type="AlphaFoldDB" id="A0A9X6TGF9"/>
<reference evidence="1 2" key="1">
    <citation type="submission" date="2017-09" db="EMBL/GenBank/DDBJ databases">
        <title>Large-scale bioinformatics analysis of Bacillus genomes uncovers conserved roles of natural products in bacterial physiology.</title>
        <authorList>
            <consortium name="Agbiome Team Llc"/>
            <person name="Bleich R.M."/>
            <person name="Grubbs K.J."/>
            <person name="Santa Maria K.C."/>
            <person name="Allen S.E."/>
            <person name="Farag S."/>
            <person name="Shank E.A."/>
            <person name="Bowers A."/>
        </authorList>
    </citation>
    <scope>NUCLEOTIDE SEQUENCE [LARGE SCALE GENOMIC DNA]</scope>
    <source>
        <strain evidence="1 2">AFS089089</strain>
    </source>
</reference>
<dbReference type="InterPro" id="IPR008983">
    <property type="entry name" value="Tumour_necrosis_fac-like_dom"/>
</dbReference>
<dbReference type="Gene3D" id="2.60.120.40">
    <property type="match status" value="1"/>
</dbReference>
<accession>A0A9X6TGF9</accession>
<proteinExistence type="predicted"/>
<gene>
    <name evidence="1" type="ORF">CON71_34810</name>
</gene>
<name>A0A9X6TGF9_BACTU</name>
<comment type="caution">
    <text evidence="1">The sequence shown here is derived from an EMBL/GenBank/DDBJ whole genome shotgun (WGS) entry which is preliminary data.</text>
</comment>
<protein>
    <submittedName>
        <fullName evidence="1">Uncharacterized protein</fullName>
    </submittedName>
</protein>
<dbReference type="RefSeq" id="WP_098903007.1">
    <property type="nucleotide sequence ID" value="NZ_NVNL01000215.1"/>
</dbReference>
<dbReference type="EMBL" id="NVNL01000215">
    <property type="protein sequence ID" value="PEA85612.1"/>
    <property type="molecule type" value="Genomic_DNA"/>
</dbReference>
<evidence type="ECO:0000313" key="1">
    <source>
        <dbReference type="EMBL" id="PEA85612.1"/>
    </source>
</evidence>